<protein>
    <submittedName>
        <fullName evidence="3">Uncharacterized protein</fullName>
    </submittedName>
</protein>
<evidence type="ECO:0000256" key="2">
    <source>
        <dbReference type="SAM" id="SignalP"/>
    </source>
</evidence>
<feature type="signal peptide" evidence="2">
    <location>
        <begin position="1"/>
        <end position="18"/>
    </location>
</feature>
<dbReference type="AlphaFoldDB" id="A0A8R1DT92"/>
<accession>A0A8R1DT92</accession>
<sequence length="254" mass="29868">MIWTVLFHVLFLIELVNACASTATTTTTTRPCCPILTKTSLPRKDPSLKSQEQCSVLQRVSSSCPWEGEVICRAAEDTHPTSILIEFFDSTGKVVRSFWAKDAKVVEAKVWCVNGGWRVRDEQDQNKNYQISAVSCSQTGSKGGDWDHEHGKHHGWHHKSWHHKGWLHKEWHHKDWHSGEKHHEKDHHKGWHSGEKDSHEKEHHEDWHSGEKDGHEKEHHKDWHSGEKREEKEHHENEKEKEKEKELEEKEENW</sequence>
<reference evidence="3" key="2">
    <citation type="submission" date="2022-06" db="UniProtKB">
        <authorList>
            <consortium name="EnsemblMetazoa"/>
        </authorList>
    </citation>
    <scope>IDENTIFICATION</scope>
    <source>
        <strain evidence="3">DF5081</strain>
    </source>
</reference>
<feature type="region of interest" description="Disordered" evidence="1">
    <location>
        <begin position="178"/>
        <end position="254"/>
    </location>
</feature>
<reference evidence="4" key="1">
    <citation type="submission" date="2010-08" db="EMBL/GenBank/DDBJ databases">
        <authorList>
            <consortium name="Caenorhabditis japonica Sequencing Consortium"/>
            <person name="Wilson R.K."/>
        </authorList>
    </citation>
    <scope>NUCLEOTIDE SEQUENCE [LARGE SCALE GENOMIC DNA]</scope>
    <source>
        <strain evidence="4">DF5081</strain>
    </source>
</reference>
<feature type="compositionally biased region" description="Basic and acidic residues" evidence="1">
    <location>
        <begin position="192"/>
        <end position="254"/>
    </location>
</feature>
<proteinExistence type="predicted"/>
<dbReference type="EnsemblMetazoa" id="CJA11302.1">
    <property type="protein sequence ID" value="CJA11302.1"/>
    <property type="gene ID" value="WBGene00130506"/>
</dbReference>
<evidence type="ECO:0000313" key="4">
    <source>
        <dbReference type="Proteomes" id="UP000005237"/>
    </source>
</evidence>
<feature type="region of interest" description="Disordered" evidence="1">
    <location>
        <begin position="136"/>
        <end position="158"/>
    </location>
</feature>
<evidence type="ECO:0000313" key="3">
    <source>
        <dbReference type="EnsemblMetazoa" id="CJA11302.1"/>
    </source>
</evidence>
<name>A0A8R1DT92_CAEJA</name>
<evidence type="ECO:0000256" key="1">
    <source>
        <dbReference type="SAM" id="MobiDB-lite"/>
    </source>
</evidence>
<feature type="chain" id="PRO_5035927770" evidence="2">
    <location>
        <begin position="19"/>
        <end position="254"/>
    </location>
</feature>
<keyword evidence="2" id="KW-0732">Signal</keyword>
<dbReference type="Proteomes" id="UP000005237">
    <property type="component" value="Unassembled WGS sequence"/>
</dbReference>
<keyword evidence="4" id="KW-1185">Reference proteome</keyword>
<organism evidence="3 4">
    <name type="scientific">Caenorhabditis japonica</name>
    <dbReference type="NCBI Taxonomy" id="281687"/>
    <lineage>
        <taxon>Eukaryota</taxon>
        <taxon>Metazoa</taxon>
        <taxon>Ecdysozoa</taxon>
        <taxon>Nematoda</taxon>
        <taxon>Chromadorea</taxon>
        <taxon>Rhabditida</taxon>
        <taxon>Rhabditina</taxon>
        <taxon>Rhabditomorpha</taxon>
        <taxon>Rhabditoidea</taxon>
        <taxon>Rhabditidae</taxon>
        <taxon>Peloderinae</taxon>
        <taxon>Caenorhabditis</taxon>
    </lineage>
</organism>